<dbReference type="InterPro" id="IPR011051">
    <property type="entry name" value="RmlC_Cupin_sf"/>
</dbReference>
<dbReference type="STRING" id="360910.BAV0613"/>
<dbReference type="HOGENOM" id="CLU_060572_0_0_4"/>
<keyword evidence="5" id="KW-1185">Reference proteome</keyword>
<accession>Q2KXR7</accession>
<protein>
    <submittedName>
        <fullName evidence="4">1-hydroxy-2-naphthoate dioxygenase</fullName>
    </submittedName>
</protein>
<reference evidence="4 5" key="1">
    <citation type="journal article" date="2006" name="J. Bacteriol.">
        <title>Comparison of the genome sequence of the poultry pathogen Bordetella avium with those of B. bronchiseptica, B. pertussis, and B. parapertussis reveals extensive diversity in surface structures associated with host interaction.</title>
        <authorList>
            <person name="Sebaihia M."/>
            <person name="Preston A."/>
            <person name="Maskell D.J."/>
            <person name="Kuzmiak H."/>
            <person name="Connell T.D."/>
            <person name="King N.D."/>
            <person name="Orndorff P.E."/>
            <person name="Miyamoto D.M."/>
            <person name="Thomson N.R."/>
            <person name="Harris D."/>
            <person name="Goble A."/>
            <person name="Lord A."/>
            <person name="Murphy L."/>
            <person name="Quail M.A."/>
            <person name="Rutter S."/>
            <person name="Squares R."/>
            <person name="Squares S."/>
            <person name="Woodward J."/>
            <person name="Parkhill J."/>
            <person name="Temple L.M."/>
        </authorList>
    </citation>
    <scope>NUCLEOTIDE SEQUENCE [LARGE SCALE GENOMIC DNA]</scope>
    <source>
        <strain evidence="4 5">197N</strain>
    </source>
</reference>
<dbReference type="GO" id="GO:0051213">
    <property type="term" value="F:dioxygenase activity"/>
    <property type="evidence" value="ECO:0007669"/>
    <property type="project" value="UniProtKB-KW"/>
</dbReference>
<sequence length="337" mass="37658">VMSSSSEAIRRQWREAGLAPLWESPNAHKEQDGAVPSHIWRWEQTRPLIDLAFQETSPAAVQRRVLQMLSPQSHSVADEYTCGNVLAAFQCLLPGETARAHRHTMNALRFMLEGRGAVTLVDGKECPMAFGDLVLTPGMAWHAHRHDGSEPVVWLDVLDVPLHMYLGTAVFQPGPMEPRPQTMRDEAYASPNIAPCVTLGDADRSPVFRYPYEDAVRALHYAPASRDGIRRVRYVNPLTGQGALPLLDTTMQELDAGMSSRPTRSNANLVVAVVEGQGESRVGDARFRWKARDVFTVPQHNWVTHTAFEGKARFFVVSDADVLRRLNLLAEDVREDF</sequence>
<name>Q2KXR7_BORA1</name>
<dbReference type="InterPro" id="IPR014710">
    <property type="entry name" value="RmlC-like_jellyroll"/>
</dbReference>
<dbReference type="AlphaFoldDB" id="Q2KXR7"/>
<dbReference type="SUPFAM" id="SSF51182">
    <property type="entry name" value="RmlC-like cupins"/>
    <property type="match status" value="1"/>
</dbReference>
<dbReference type="eggNOG" id="COG3435">
    <property type="taxonomic scope" value="Bacteria"/>
</dbReference>
<dbReference type="InterPro" id="IPR013096">
    <property type="entry name" value="Cupin_2"/>
</dbReference>
<dbReference type="KEGG" id="bav:BAV0613"/>
<evidence type="ECO:0000256" key="2">
    <source>
        <dbReference type="ARBA" id="ARBA00023002"/>
    </source>
</evidence>
<evidence type="ECO:0000256" key="1">
    <source>
        <dbReference type="ARBA" id="ARBA00022964"/>
    </source>
</evidence>
<dbReference type="CDD" id="cd06992">
    <property type="entry name" value="cupin_GDO-like_C"/>
    <property type="match status" value="1"/>
</dbReference>
<dbReference type="CDD" id="cd02216">
    <property type="entry name" value="cupin_GDO-like_N"/>
    <property type="match status" value="1"/>
</dbReference>
<dbReference type="InterPro" id="IPR047183">
    <property type="entry name" value="GDO-like"/>
</dbReference>
<evidence type="ECO:0000313" key="4">
    <source>
        <dbReference type="EMBL" id="CAJ48218.1"/>
    </source>
</evidence>
<evidence type="ECO:0000313" key="5">
    <source>
        <dbReference type="Proteomes" id="UP000001977"/>
    </source>
</evidence>
<dbReference type="PANTHER" id="PTHR41517:SF1">
    <property type="entry name" value="CUPIN"/>
    <property type="match status" value="1"/>
</dbReference>
<dbReference type="EMBL" id="AM167904">
    <property type="protein sequence ID" value="CAJ48218.1"/>
    <property type="molecule type" value="Genomic_DNA"/>
</dbReference>
<dbReference type="Proteomes" id="UP000001977">
    <property type="component" value="Chromosome"/>
</dbReference>
<evidence type="ECO:0000259" key="3">
    <source>
        <dbReference type="Pfam" id="PF07883"/>
    </source>
</evidence>
<dbReference type="Pfam" id="PF07883">
    <property type="entry name" value="Cupin_2"/>
    <property type="match status" value="1"/>
</dbReference>
<keyword evidence="2" id="KW-0560">Oxidoreductase</keyword>
<dbReference type="PANTHER" id="PTHR41517">
    <property type="entry name" value="1,2-DIOXYGENASE PROTEIN-RELATED"/>
    <property type="match status" value="1"/>
</dbReference>
<organism evidence="4 5">
    <name type="scientific">Bordetella avium (strain 197N)</name>
    <dbReference type="NCBI Taxonomy" id="360910"/>
    <lineage>
        <taxon>Bacteria</taxon>
        <taxon>Pseudomonadati</taxon>
        <taxon>Pseudomonadota</taxon>
        <taxon>Betaproteobacteria</taxon>
        <taxon>Burkholderiales</taxon>
        <taxon>Alcaligenaceae</taxon>
        <taxon>Bordetella</taxon>
    </lineage>
</organism>
<feature type="non-terminal residue" evidence="4">
    <location>
        <position position="1"/>
    </location>
</feature>
<dbReference type="Gene3D" id="2.60.120.10">
    <property type="entry name" value="Jelly Rolls"/>
    <property type="match status" value="1"/>
</dbReference>
<gene>
    <name evidence="4" type="primary">phnG</name>
    <name evidence="4" type="ordered locus">BAV0613</name>
</gene>
<proteinExistence type="predicted"/>
<keyword evidence="1 4" id="KW-0223">Dioxygenase</keyword>
<feature type="domain" description="Cupin type-2" evidence="3">
    <location>
        <begin position="89"/>
        <end position="157"/>
    </location>
</feature>